<dbReference type="PROSITE" id="PS50931">
    <property type="entry name" value="HTH_LYSR"/>
    <property type="match status" value="1"/>
</dbReference>
<dbReference type="Pfam" id="PF00126">
    <property type="entry name" value="HTH_1"/>
    <property type="match status" value="1"/>
</dbReference>
<dbReference type="AlphaFoldDB" id="A0A7X0U9W3"/>
<feature type="domain" description="HTH lysR-type" evidence="5">
    <location>
        <begin position="21"/>
        <end position="78"/>
    </location>
</feature>
<keyword evidence="7" id="KW-1185">Reference proteome</keyword>
<evidence type="ECO:0000256" key="3">
    <source>
        <dbReference type="ARBA" id="ARBA00023125"/>
    </source>
</evidence>
<proteinExistence type="inferred from homology"/>
<comment type="caution">
    <text evidence="6">The sequence shown here is derived from an EMBL/GenBank/DDBJ whole genome shotgun (WGS) entry which is preliminary data.</text>
</comment>
<evidence type="ECO:0000313" key="6">
    <source>
        <dbReference type="EMBL" id="MBB6560249.1"/>
    </source>
</evidence>
<dbReference type="GO" id="GO:0003677">
    <property type="term" value="F:DNA binding"/>
    <property type="evidence" value="ECO:0007669"/>
    <property type="project" value="UniProtKB-KW"/>
</dbReference>
<protein>
    <submittedName>
        <fullName evidence="6">DNA-binding transcriptional LysR family regulator</fullName>
    </submittedName>
</protein>
<dbReference type="EMBL" id="JACHLK010000005">
    <property type="protein sequence ID" value="MBB6560249.1"/>
    <property type="molecule type" value="Genomic_DNA"/>
</dbReference>
<accession>A0A7X0U9W3</accession>
<dbReference type="InterPro" id="IPR050389">
    <property type="entry name" value="LysR-type_TF"/>
</dbReference>
<evidence type="ECO:0000256" key="4">
    <source>
        <dbReference type="ARBA" id="ARBA00023163"/>
    </source>
</evidence>
<dbReference type="Proteomes" id="UP000575083">
    <property type="component" value="Unassembled WGS sequence"/>
</dbReference>
<dbReference type="GO" id="GO:0003700">
    <property type="term" value="F:DNA-binding transcription factor activity"/>
    <property type="evidence" value="ECO:0007669"/>
    <property type="project" value="InterPro"/>
</dbReference>
<dbReference type="RefSeq" id="WP_260420238.1">
    <property type="nucleotide sequence ID" value="NZ_JACHLK010000005.1"/>
</dbReference>
<dbReference type="InterPro" id="IPR005119">
    <property type="entry name" value="LysR_subst-bd"/>
</dbReference>
<keyword evidence="2" id="KW-0805">Transcription regulation</keyword>
<keyword evidence="4" id="KW-0804">Transcription</keyword>
<dbReference type="InterPro" id="IPR036390">
    <property type="entry name" value="WH_DNA-bd_sf"/>
</dbReference>
<organism evidence="6 7">
    <name type="scientific">Acidovorax soli</name>
    <dbReference type="NCBI Taxonomy" id="592050"/>
    <lineage>
        <taxon>Bacteria</taxon>
        <taxon>Pseudomonadati</taxon>
        <taxon>Pseudomonadota</taxon>
        <taxon>Betaproteobacteria</taxon>
        <taxon>Burkholderiales</taxon>
        <taxon>Comamonadaceae</taxon>
        <taxon>Acidovorax</taxon>
    </lineage>
</organism>
<dbReference type="PANTHER" id="PTHR30118:SF15">
    <property type="entry name" value="TRANSCRIPTIONAL REGULATORY PROTEIN"/>
    <property type="match status" value="1"/>
</dbReference>
<dbReference type="SUPFAM" id="SSF46785">
    <property type="entry name" value="Winged helix' DNA-binding domain"/>
    <property type="match status" value="1"/>
</dbReference>
<gene>
    <name evidence="6" type="ORF">HNP48_002923</name>
</gene>
<dbReference type="InterPro" id="IPR036388">
    <property type="entry name" value="WH-like_DNA-bd_sf"/>
</dbReference>
<dbReference type="Pfam" id="PF03466">
    <property type="entry name" value="LysR_substrate"/>
    <property type="match status" value="1"/>
</dbReference>
<dbReference type="Gene3D" id="1.10.10.10">
    <property type="entry name" value="Winged helix-like DNA-binding domain superfamily/Winged helix DNA-binding domain"/>
    <property type="match status" value="1"/>
</dbReference>
<dbReference type="PANTHER" id="PTHR30118">
    <property type="entry name" value="HTH-TYPE TRANSCRIPTIONAL REGULATOR LEUO-RELATED"/>
    <property type="match status" value="1"/>
</dbReference>
<evidence type="ECO:0000256" key="1">
    <source>
        <dbReference type="ARBA" id="ARBA00009437"/>
    </source>
</evidence>
<reference evidence="6 7" key="1">
    <citation type="submission" date="2020-08" db="EMBL/GenBank/DDBJ databases">
        <title>Functional genomics of gut bacteria from endangered species of beetles.</title>
        <authorList>
            <person name="Carlos-Shanley C."/>
        </authorList>
    </citation>
    <scope>NUCLEOTIDE SEQUENCE [LARGE SCALE GENOMIC DNA]</scope>
    <source>
        <strain evidence="6 7">S00198</strain>
    </source>
</reference>
<dbReference type="InterPro" id="IPR000847">
    <property type="entry name" value="LysR_HTH_N"/>
</dbReference>
<evidence type="ECO:0000259" key="5">
    <source>
        <dbReference type="PROSITE" id="PS50931"/>
    </source>
</evidence>
<evidence type="ECO:0000256" key="2">
    <source>
        <dbReference type="ARBA" id="ARBA00023015"/>
    </source>
</evidence>
<dbReference type="Gene3D" id="3.40.190.10">
    <property type="entry name" value="Periplasmic binding protein-like II"/>
    <property type="match status" value="2"/>
</dbReference>
<sequence length="324" mass="35096">MHVLHFLQAIVHGMHDALRQLDLNLLLVFDALLRHRSVAMAADELAISPSACSHALARLRSALLDELFVREGAAMEPTAKARRLADGVQDGLRLLSTSLGEGRSFNPASSRQTFVFAATDFTTFALLPPLVAAVAAVAPRIRIKVEHSRRRDSVEALACGRAHFALGFADESATIHKGLDSITFMEGDYVVLARAGHPRIQGQLTLAQYLKERHVAVLPWEDEASVIDGALLQMKQARDVALELPSMLAATCIVAATDLLLTLPHSAAVHAAASLPLAIHPAPLRTPPYTLKAFFHPRHASTPGHRWMLAQMSQVLGSATPTQR</sequence>
<comment type="similarity">
    <text evidence="1">Belongs to the LysR transcriptional regulatory family.</text>
</comment>
<name>A0A7X0U9W3_9BURK</name>
<evidence type="ECO:0000313" key="7">
    <source>
        <dbReference type="Proteomes" id="UP000575083"/>
    </source>
</evidence>
<keyword evidence="3 6" id="KW-0238">DNA-binding</keyword>
<dbReference type="SUPFAM" id="SSF53850">
    <property type="entry name" value="Periplasmic binding protein-like II"/>
    <property type="match status" value="1"/>
</dbReference>